<protein>
    <submittedName>
        <fullName evidence="2">Pimeloyl-ACP methyl ester carboxylesterase</fullName>
    </submittedName>
</protein>
<name>A0A839SUX5_9PROT</name>
<dbReference type="InterPro" id="IPR050471">
    <property type="entry name" value="AB_hydrolase"/>
</dbReference>
<dbReference type="PANTHER" id="PTHR43433">
    <property type="entry name" value="HYDROLASE, ALPHA/BETA FOLD FAMILY PROTEIN"/>
    <property type="match status" value="1"/>
</dbReference>
<sequence>MTAEPMQLALLPGLLCDAELWRPQIEGLSDIAECHVADFKSQQTVGEMAATVLDQMPGTFCLAGLSMGGYVALEIMRRAPERVQRLALLDTTARADSAEQTRRRRGLIQLAEKGNFKGVTPRLLPMLIAERFLENDELKSVILGMAGRIGRDGFLNQQKAIMTRPDSLQELAGIKVPTLVLCGRDDVLTPPDRHEEMAAAIMDADLVVLGGCGHLSSLERPADVTAALRCWLLR</sequence>
<keyword evidence="3" id="KW-1185">Reference proteome</keyword>
<dbReference type="AlphaFoldDB" id="A0A839SUX5"/>
<evidence type="ECO:0000313" key="2">
    <source>
        <dbReference type="EMBL" id="MBB3065819.1"/>
    </source>
</evidence>
<dbReference type="Pfam" id="PF12697">
    <property type="entry name" value="Abhydrolase_6"/>
    <property type="match status" value="1"/>
</dbReference>
<accession>A0A839SUX5</accession>
<dbReference type="InterPro" id="IPR000073">
    <property type="entry name" value="AB_hydrolase_1"/>
</dbReference>
<dbReference type="EMBL" id="JACHXA010000005">
    <property type="protein sequence ID" value="MBB3065819.1"/>
    <property type="molecule type" value="Genomic_DNA"/>
</dbReference>
<dbReference type="RefSeq" id="WP_183416641.1">
    <property type="nucleotide sequence ID" value="NZ_JACHXA010000005.1"/>
</dbReference>
<dbReference type="SUPFAM" id="SSF53474">
    <property type="entry name" value="alpha/beta-Hydrolases"/>
    <property type="match status" value="1"/>
</dbReference>
<dbReference type="InterPro" id="IPR029058">
    <property type="entry name" value="AB_hydrolase_fold"/>
</dbReference>
<dbReference type="Proteomes" id="UP000581135">
    <property type="component" value="Unassembled WGS sequence"/>
</dbReference>
<dbReference type="PRINTS" id="PR00111">
    <property type="entry name" value="ABHYDROLASE"/>
</dbReference>
<dbReference type="Gene3D" id="3.40.50.1820">
    <property type="entry name" value="alpha/beta hydrolase"/>
    <property type="match status" value="1"/>
</dbReference>
<evidence type="ECO:0000259" key="1">
    <source>
        <dbReference type="Pfam" id="PF12697"/>
    </source>
</evidence>
<proteinExistence type="predicted"/>
<gene>
    <name evidence="2" type="ORF">FHR98_002115</name>
</gene>
<feature type="domain" description="AB hydrolase-1" evidence="1">
    <location>
        <begin position="46"/>
        <end position="227"/>
    </location>
</feature>
<dbReference type="PANTHER" id="PTHR43433:SF4">
    <property type="entry name" value="NON-HEME CHLOROPEROXIDASE-RELATED"/>
    <property type="match status" value="1"/>
</dbReference>
<comment type="caution">
    <text evidence="2">The sequence shown here is derived from an EMBL/GenBank/DDBJ whole genome shotgun (WGS) entry which is preliminary data.</text>
</comment>
<reference evidence="2 3" key="1">
    <citation type="submission" date="2020-08" db="EMBL/GenBank/DDBJ databases">
        <title>Genomic Encyclopedia of Type Strains, Phase III (KMG-III): the genomes of soil and plant-associated and newly described type strains.</title>
        <authorList>
            <person name="Whitman W."/>
        </authorList>
    </citation>
    <scope>NUCLEOTIDE SEQUENCE [LARGE SCALE GENOMIC DNA]</scope>
    <source>
        <strain evidence="2 3">CECT 8803</strain>
    </source>
</reference>
<organism evidence="2 3">
    <name type="scientific">Limibacillus halophilus</name>
    <dbReference type="NCBI Taxonomy" id="1579333"/>
    <lineage>
        <taxon>Bacteria</taxon>
        <taxon>Pseudomonadati</taxon>
        <taxon>Pseudomonadota</taxon>
        <taxon>Alphaproteobacteria</taxon>
        <taxon>Rhodospirillales</taxon>
        <taxon>Rhodovibrionaceae</taxon>
        <taxon>Limibacillus</taxon>
    </lineage>
</organism>
<evidence type="ECO:0000313" key="3">
    <source>
        <dbReference type="Proteomes" id="UP000581135"/>
    </source>
</evidence>